<dbReference type="InterPro" id="IPR001965">
    <property type="entry name" value="Znf_PHD"/>
</dbReference>
<protein>
    <recommendedName>
        <fullName evidence="14">Zinc finger CCCH domain-containing protein 19</fullName>
    </recommendedName>
</protein>
<dbReference type="InterPro" id="IPR004343">
    <property type="entry name" value="Plus-3_dom"/>
</dbReference>
<dbReference type="PANTHER" id="PTHR46695">
    <property type="entry name" value="ZINC FINGER CCCH DOMAIN-CONTAINING PROTEIN 44-RELATED"/>
    <property type="match status" value="1"/>
</dbReference>
<feature type="region of interest" description="Disordered" evidence="6">
    <location>
        <begin position="770"/>
        <end position="798"/>
    </location>
</feature>
<dbReference type="Gene3D" id="3.30.40.10">
    <property type="entry name" value="Zinc/RING finger domain, C3HC4 (zinc finger)"/>
    <property type="match status" value="1"/>
</dbReference>
<dbReference type="GO" id="GO:0008270">
    <property type="term" value="F:zinc ion binding"/>
    <property type="evidence" value="ECO:0007669"/>
    <property type="project" value="UniProtKB-KW"/>
</dbReference>
<feature type="compositionally biased region" description="Low complexity" evidence="6">
    <location>
        <begin position="1118"/>
        <end position="1129"/>
    </location>
</feature>
<dbReference type="CDD" id="cd00072">
    <property type="entry name" value="GYF"/>
    <property type="match status" value="1"/>
</dbReference>
<dbReference type="SMART" id="SM00151">
    <property type="entry name" value="SWIB"/>
    <property type="match status" value="1"/>
</dbReference>
<feature type="domain" description="PHD-type" evidence="7">
    <location>
        <begin position="456"/>
        <end position="522"/>
    </location>
</feature>
<feature type="domain" description="C3H1-type" evidence="8">
    <location>
        <begin position="1506"/>
        <end position="1531"/>
    </location>
</feature>
<feature type="region of interest" description="Disordered" evidence="6">
    <location>
        <begin position="599"/>
        <end position="658"/>
    </location>
</feature>
<dbReference type="PROSITE" id="PS50103">
    <property type="entry name" value="ZF_C3H1"/>
    <property type="match status" value="1"/>
</dbReference>
<evidence type="ECO:0000256" key="4">
    <source>
        <dbReference type="ARBA" id="ARBA00023125"/>
    </source>
</evidence>
<dbReference type="PROSITE" id="PS50016">
    <property type="entry name" value="ZF_PHD_2"/>
    <property type="match status" value="1"/>
</dbReference>
<dbReference type="InterPro" id="IPR003121">
    <property type="entry name" value="SWIB_MDM2_domain"/>
</dbReference>
<dbReference type="EMBL" id="AUSU01005663">
    <property type="protein sequence ID" value="EPS63157.1"/>
    <property type="molecule type" value="Genomic_DNA"/>
</dbReference>
<dbReference type="OrthoDB" id="6415790at2759"/>
<dbReference type="CDD" id="cd15568">
    <property type="entry name" value="PHD5_NSD"/>
    <property type="match status" value="1"/>
</dbReference>
<dbReference type="Pfam" id="PF02201">
    <property type="entry name" value="SWIB"/>
    <property type="match status" value="1"/>
</dbReference>
<feature type="compositionally biased region" description="Basic and acidic residues" evidence="6">
    <location>
        <begin position="382"/>
        <end position="396"/>
    </location>
</feature>
<feature type="region of interest" description="Disordered" evidence="6">
    <location>
        <begin position="1"/>
        <end position="20"/>
    </location>
</feature>
<gene>
    <name evidence="12" type="ORF">M569_11627</name>
</gene>
<dbReference type="InterPro" id="IPR003169">
    <property type="entry name" value="GYF"/>
</dbReference>
<evidence type="ECO:0000313" key="12">
    <source>
        <dbReference type="EMBL" id="EPS63157.1"/>
    </source>
</evidence>
<feature type="compositionally biased region" description="Pro residues" evidence="6">
    <location>
        <begin position="1438"/>
        <end position="1459"/>
    </location>
</feature>
<dbReference type="InterPro" id="IPR019835">
    <property type="entry name" value="SWIB_domain"/>
</dbReference>
<feature type="domain" description="DM2" evidence="11">
    <location>
        <begin position="664"/>
        <end position="747"/>
    </location>
</feature>
<feature type="compositionally biased region" description="Acidic residues" evidence="6">
    <location>
        <begin position="999"/>
        <end position="1008"/>
    </location>
</feature>
<feature type="compositionally biased region" description="Basic residues" evidence="6">
    <location>
        <begin position="782"/>
        <end position="792"/>
    </location>
</feature>
<evidence type="ECO:0008006" key="14">
    <source>
        <dbReference type="Google" id="ProtNLM"/>
    </source>
</evidence>
<dbReference type="InterPro" id="IPR036885">
    <property type="entry name" value="SWIB_MDM2_dom_sf"/>
</dbReference>
<dbReference type="SMART" id="SM00249">
    <property type="entry name" value="PHD"/>
    <property type="match status" value="1"/>
</dbReference>
<evidence type="ECO:0000256" key="1">
    <source>
        <dbReference type="ARBA" id="ARBA00022723"/>
    </source>
</evidence>
<evidence type="ECO:0000259" key="10">
    <source>
        <dbReference type="PROSITE" id="PS51360"/>
    </source>
</evidence>
<keyword evidence="3 5" id="KW-0862">Zinc</keyword>
<proteinExistence type="predicted"/>
<dbReference type="Pfam" id="PF25980">
    <property type="entry name" value="NERD_plant"/>
    <property type="match status" value="1"/>
</dbReference>
<dbReference type="PROSITE" id="PS51925">
    <property type="entry name" value="SWIB_MDM2"/>
    <property type="match status" value="1"/>
</dbReference>
<feature type="region of interest" description="Disordered" evidence="6">
    <location>
        <begin position="978"/>
        <end position="1083"/>
    </location>
</feature>
<feature type="compositionally biased region" description="Acidic residues" evidence="6">
    <location>
        <begin position="397"/>
        <end position="419"/>
    </location>
</feature>
<dbReference type="SMART" id="SM00719">
    <property type="entry name" value="Plus3"/>
    <property type="match status" value="1"/>
</dbReference>
<dbReference type="PANTHER" id="PTHR46695:SF5">
    <property type="entry name" value="RNA POLYMERASE-ASSOCIATED PROTEIN RTF1 HOMOLOG"/>
    <property type="match status" value="1"/>
</dbReference>
<keyword evidence="1 5" id="KW-0479">Metal-binding</keyword>
<feature type="compositionally biased region" description="Gly residues" evidence="6">
    <location>
        <begin position="1471"/>
        <end position="1483"/>
    </location>
</feature>
<feature type="domain" description="GYF" evidence="9">
    <location>
        <begin position="1153"/>
        <end position="1207"/>
    </location>
</feature>
<evidence type="ECO:0000259" key="9">
    <source>
        <dbReference type="PROSITE" id="PS50829"/>
    </source>
</evidence>
<evidence type="ECO:0000256" key="3">
    <source>
        <dbReference type="ARBA" id="ARBA00022833"/>
    </source>
</evidence>
<dbReference type="InterPro" id="IPR000571">
    <property type="entry name" value="Znf_CCCH"/>
</dbReference>
<dbReference type="PROSITE" id="PS51360">
    <property type="entry name" value="PLUS3"/>
    <property type="match status" value="1"/>
</dbReference>
<dbReference type="GO" id="GO:0003677">
    <property type="term" value="F:DNA binding"/>
    <property type="evidence" value="ECO:0007669"/>
    <property type="project" value="UniProtKB-KW"/>
</dbReference>
<feature type="compositionally biased region" description="Polar residues" evidence="6">
    <location>
        <begin position="606"/>
        <end position="617"/>
    </location>
</feature>
<feature type="compositionally biased region" description="Basic and acidic residues" evidence="6">
    <location>
        <begin position="64"/>
        <end position="77"/>
    </location>
</feature>
<feature type="compositionally biased region" description="Polar residues" evidence="6">
    <location>
        <begin position="643"/>
        <end position="654"/>
    </location>
</feature>
<dbReference type="InterPro" id="IPR035445">
    <property type="entry name" value="GYF-like_dom_sf"/>
</dbReference>
<dbReference type="InterPro" id="IPR019786">
    <property type="entry name" value="Zinc_finger_PHD-type_CS"/>
</dbReference>
<dbReference type="FunFam" id="3.30.40.10:FF:000303">
    <property type="entry name" value="Zinc finger CCCH domain-containing protein 19"/>
    <property type="match status" value="1"/>
</dbReference>
<dbReference type="Gene3D" id="1.10.245.10">
    <property type="entry name" value="SWIB/MDM2 domain"/>
    <property type="match status" value="1"/>
</dbReference>
<comment type="caution">
    <text evidence="12">The sequence shown here is derived from an EMBL/GenBank/DDBJ whole genome shotgun (WGS) entry which is preliminary data.</text>
</comment>
<sequence length="1531" mass="166936">MENENVNRKGKNCEKLETKRGLRESARRGRYLFDTNGPLMEDEELKIAESTVECEAMMDSGEPDGEKTDAQERREASSEGEPADAGGAVSENQLTAATGFDCAFENSLAEEKIELPTEVTDEAVVAEPSEKPNFHESPTVVPKELGAVEGSIESTDPQILEPKLESEGQEAEKEIDPDEVDMGSMQLVQDLHSSPRNFSDDASSLKNDNDPVMGVNISCNENADPDVESSQKPTYIHEAEVPLEIPVNTSSVVAMEDIACVVTDGEKGLDHDFEDAEQNLMVAKDETLEYKEVLKAPDLDNYVNVEEANIAAVVNEEVPSGDIEIGTELGAISEIKADTTMKNIQLTDAEVEGGLTSELVSNGIVDDDSKMETGETGSDVDEPVHGIHETSDAMQDKEDEAMDDEIGMQDTEMETETEVVESGKSSGGKRKRGKVSKSTSVSRPFMKSHSRKTVGEDVCFICFDGGELVLCDRRGCPKAYHPSCVNRDEAFFQSKGRWNCGWHLCSICEKDARYMCYTCTFSLCKSCTKESVIFCVRGSKGFCETCMRTVSLIENNKQDSDNDEVDFDDKNSWEYLFKDYFLSLKSRLSLSSSEIAEAKNPRTGAMTGSSRQDSSEGQADVHDGGSGSEESPVKMEPVKSKSKTAFKNSKSLAKQENVHGSAVTAGSADWASRELLDFVSHMKNGDKSVLSQFDVQALLLDYIKRNKLRDPRRKSQIVCDARLKSLFGKPRVGHFEMLKLLESHFLFRDEQNDDVQSSVVDTENDRLETDGKTDAIIPKSSKDKKRKPRRKGGKDQSNLDDYAAINLHNIGLIYLRRKLMEDLLEEGEAFNEKVLGTFVRIRISVNNQKQDMYRLVQVVGTSKSSDPYKVGKKTTNVMVEIQNLDKTEKVTIDSISNQDFTPEECKRLRQSIKCGLISPLTVGAILDKAMDLQSIRVNDWLETEVMRLSHLRDRASDMGHFTLRECVQKLQLLKAPEERKRRLEQIPDVHSDPKMDPGYESEEDDSDTENSLRGDAFTRSSGSGSGSSWRERGFSSPRGDIPAKEPSWDRSAAAASLNTGRNGDVAYRNSPRNVEPVRKNPSDEMAYRSSANVVVGEKELLLHHSDMLGKLRSPPPATAAAAATSSEPSGSVSSFAVSPVAEDDRNVKVNESEKMWHYVDPSGKVQGPFSVVQLRKWNRTGYFPADLRIWRATESQDSAFLLTDALAGKFPRESDHRSSEKLNQIDDAKPRQSNVGELVLPNNPPVSVSVSVSANASGFSPTPIAKPVVLDNSAVPLRVETEARAVQTPVAAQPLQVENQVWVPPGVQPPQLQQGYNWGAPGVQNPGGVQPAMPENSNVSGWGPPMQPPGPTPNMGWVNPAAPSMNWGVVQQVGGNATPTGWVPPPGGSAGMQQQGMVWAPPPPTQGWVAPPAQGPMPGGNGWGPPPSGNMNMGGGGHPPPPVQAPGPPNQGWVPPPPSGGQGSWPVDQNHGGGGGQFSGQRGGRPWDRSSSFGAAGSGGGGGSRFKRDTVCPYNANGRCIKGSRCDYKHV</sequence>
<evidence type="ECO:0000259" key="11">
    <source>
        <dbReference type="PROSITE" id="PS51925"/>
    </source>
</evidence>
<dbReference type="InterPro" id="IPR036128">
    <property type="entry name" value="Plus3-like_sf"/>
</dbReference>
<evidence type="ECO:0000256" key="5">
    <source>
        <dbReference type="PROSITE-ProRule" id="PRU00723"/>
    </source>
</evidence>
<evidence type="ECO:0000256" key="2">
    <source>
        <dbReference type="ARBA" id="ARBA00022771"/>
    </source>
</evidence>
<feature type="compositionally biased region" description="Basic and acidic residues" evidence="6">
    <location>
        <begin position="978"/>
        <end position="997"/>
    </location>
</feature>
<dbReference type="Gene3D" id="3.90.70.200">
    <property type="entry name" value="Plus-3 domain"/>
    <property type="match status" value="1"/>
</dbReference>
<keyword evidence="2 5" id="KW-0863">Zinc-finger</keyword>
<feature type="region of interest" description="Disordered" evidence="6">
    <location>
        <begin position="366"/>
        <end position="442"/>
    </location>
</feature>
<feature type="compositionally biased region" description="Basic and acidic residues" evidence="6">
    <location>
        <begin position="1211"/>
        <end position="1230"/>
    </location>
</feature>
<name>S8DTL1_9LAMI</name>
<reference evidence="12 13" key="1">
    <citation type="journal article" date="2013" name="BMC Genomics">
        <title>The miniature genome of a carnivorous plant Genlisea aurea contains a low number of genes and short non-coding sequences.</title>
        <authorList>
            <person name="Leushkin E.V."/>
            <person name="Sutormin R.A."/>
            <person name="Nabieva E.R."/>
            <person name="Penin A.A."/>
            <person name="Kondrashov A.S."/>
            <person name="Logacheva M.D."/>
        </authorList>
    </citation>
    <scope>NUCLEOTIDE SEQUENCE [LARGE SCALE GENOMIC DNA]</scope>
</reference>
<feature type="region of interest" description="Disordered" evidence="6">
    <location>
        <begin position="152"/>
        <end position="187"/>
    </location>
</feature>
<feature type="compositionally biased region" description="Low complexity" evidence="6">
    <location>
        <begin position="1019"/>
        <end position="1028"/>
    </location>
</feature>
<feature type="compositionally biased region" description="Basic and acidic residues" evidence="6">
    <location>
        <begin position="162"/>
        <end position="174"/>
    </location>
</feature>
<dbReference type="SUPFAM" id="SSF57903">
    <property type="entry name" value="FYVE/PHD zinc finger"/>
    <property type="match status" value="1"/>
</dbReference>
<evidence type="ECO:0000313" key="13">
    <source>
        <dbReference type="Proteomes" id="UP000015453"/>
    </source>
</evidence>
<dbReference type="Gene3D" id="3.30.1490.40">
    <property type="match status" value="1"/>
</dbReference>
<evidence type="ECO:0000256" key="6">
    <source>
        <dbReference type="SAM" id="MobiDB-lite"/>
    </source>
</evidence>
<dbReference type="SMART" id="SM00444">
    <property type="entry name" value="GYF"/>
    <property type="match status" value="1"/>
</dbReference>
<dbReference type="SUPFAM" id="SSF55277">
    <property type="entry name" value="GYF domain"/>
    <property type="match status" value="1"/>
</dbReference>
<evidence type="ECO:0000259" key="7">
    <source>
        <dbReference type="PROSITE" id="PS50016"/>
    </source>
</evidence>
<organism evidence="12 13">
    <name type="scientific">Genlisea aurea</name>
    <dbReference type="NCBI Taxonomy" id="192259"/>
    <lineage>
        <taxon>Eukaryota</taxon>
        <taxon>Viridiplantae</taxon>
        <taxon>Streptophyta</taxon>
        <taxon>Embryophyta</taxon>
        <taxon>Tracheophyta</taxon>
        <taxon>Spermatophyta</taxon>
        <taxon>Magnoliopsida</taxon>
        <taxon>eudicotyledons</taxon>
        <taxon>Gunneridae</taxon>
        <taxon>Pentapetalae</taxon>
        <taxon>asterids</taxon>
        <taxon>lamiids</taxon>
        <taxon>Lamiales</taxon>
        <taxon>Lentibulariaceae</taxon>
        <taxon>Genlisea</taxon>
    </lineage>
</organism>
<dbReference type="CDD" id="cd10567">
    <property type="entry name" value="SWIB-MDM2_like"/>
    <property type="match status" value="1"/>
</dbReference>
<dbReference type="Pfam" id="PF03126">
    <property type="entry name" value="Plus-3"/>
    <property type="match status" value="1"/>
</dbReference>
<feature type="region of interest" description="Disordered" evidence="6">
    <location>
        <begin position="1406"/>
        <end position="1514"/>
    </location>
</feature>
<feature type="region of interest" description="Disordered" evidence="6">
    <location>
        <begin position="1211"/>
        <end position="1240"/>
    </location>
</feature>
<keyword evidence="13" id="KW-1185">Reference proteome</keyword>
<feature type="region of interest" description="Disordered" evidence="6">
    <location>
        <begin position="54"/>
        <end position="92"/>
    </location>
</feature>
<evidence type="ECO:0000259" key="8">
    <source>
        <dbReference type="PROSITE" id="PS50103"/>
    </source>
</evidence>
<dbReference type="InterPro" id="IPR011011">
    <property type="entry name" value="Znf_FYVE_PHD"/>
</dbReference>
<dbReference type="PROSITE" id="PS50829">
    <property type="entry name" value="GYF"/>
    <property type="match status" value="1"/>
</dbReference>
<dbReference type="Proteomes" id="UP000015453">
    <property type="component" value="Unassembled WGS sequence"/>
</dbReference>
<dbReference type="InterPro" id="IPR019787">
    <property type="entry name" value="Znf_PHD-finger"/>
</dbReference>
<dbReference type="InterPro" id="IPR013083">
    <property type="entry name" value="Znf_RING/FYVE/PHD"/>
</dbReference>
<dbReference type="Pfam" id="PF02213">
    <property type="entry name" value="GYF"/>
    <property type="match status" value="1"/>
</dbReference>
<feature type="zinc finger region" description="C3H1-type" evidence="5">
    <location>
        <begin position="1506"/>
        <end position="1531"/>
    </location>
</feature>
<feature type="region of interest" description="Disordered" evidence="6">
    <location>
        <begin position="1111"/>
        <end position="1140"/>
    </location>
</feature>
<dbReference type="InterPro" id="IPR058668">
    <property type="entry name" value="NERD_dom"/>
</dbReference>
<accession>S8DTL1</accession>
<keyword evidence="4" id="KW-0238">DNA-binding</keyword>
<dbReference type="PROSITE" id="PS01359">
    <property type="entry name" value="ZF_PHD_1"/>
    <property type="match status" value="1"/>
</dbReference>
<dbReference type="SUPFAM" id="SSF159042">
    <property type="entry name" value="Plus3-like"/>
    <property type="match status" value="1"/>
</dbReference>
<feature type="domain" description="Plus3" evidence="10">
    <location>
        <begin position="804"/>
        <end position="937"/>
    </location>
</feature>
<dbReference type="SUPFAM" id="SSF47592">
    <property type="entry name" value="SWIB/MDM2 domain"/>
    <property type="match status" value="1"/>
</dbReference>
<dbReference type="CDD" id="cd19757">
    <property type="entry name" value="Bbox1"/>
    <property type="match status" value="1"/>
</dbReference>